<dbReference type="RefSeq" id="XP_003056833.1">
    <property type="nucleotide sequence ID" value="XM_003056787.1"/>
</dbReference>
<reference evidence="2 3" key="1">
    <citation type="journal article" date="2009" name="Science">
        <title>Green evolution and dynamic adaptations revealed by genomes of the marine picoeukaryotes Micromonas.</title>
        <authorList>
            <person name="Worden A.Z."/>
            <person name="Lee J.H."/>
            <person name="Mock T."/>
            <person name="Rouze P."/>
            <person name="Simmons M.P."/>
            <person name="Aerts A.L."/>
            <person name="Allen A.E."/>
            <person name="Cuvelier M.L."/>
            <person name="Derelle E."/>
            <person name="Everett M.V."/>
            <person name="Foulon E."/>
            <person name="Grimwood J."/>
            <person name="Gundlach H."/>
            <person name="Henrissat B."/>
            <person name="Napoli C."/>
            <person name="McDonald S.M."/>
            <person name="Parker M.S."/>
            <person name="Rombauts S."/>
            <person name="Salamov A."/>
            <person name="Von Dassow P."/>
            <person name="Badger J.H."/>
            <person name="Coutinho P.M."/>
            <person name="Demir E."/>
            <person name="Dubchak I."/>
            <person name="Gentemann C."/>
            <person name="Eikrem W."/>
            <person name="Gready J.E."/>
            <person name="John U."/>
            <person name="Lanier W."/>
            <person name="Lindquist E.A."/>
            <person name="Lucas S."/>
            <person name="Mayer K.F."/>
            <person name="Moreau H."/>
            <person name="Not F."/>
            <person name="Otillar R."/>
            <person name="Panaud O."/>
            <person name="Pangilinan J."/>
            <person name="Paulsen I."/>
            <person name="Piegu B."/>
            <person name="Poliakov A."/>
            <person name="Robbens S."/>
            <person name="Schmutz J."/>
            <person name="Toulza E."/>
            <person name="Wyss T."/>
            <person name="Zelensky A."/>
            <person name="Zhou K."/>
            <person name="Armbrust E.V."/>
            <person name="Bhattacharya D."/>
            <person name="Goodenough U.W."/>
            <person name="Van de Peer Y."/>
            <person name="Grigoriev I.V."/>
        </authorList>
    </citation>
    <scope>NUCLEOTIDE SEQUENCE [LARGE SCALE GENOMIC DNA]</scope>
    <source>
        <strain evidence="2 3">CCMP1545</strain>
    </source>
</reference>
<dbReference type="AlphaFoldDB" id="C1MLV9"/>
<evidence type="ECO:0000313" key="3">
    <source>
        <dbReference type="Proteomes" id="UP000001876"/>
    </source>
</evidence>
<gene>
    <name evidence="2" type="ORF">MICPUCDRAFT_46708</name>
</gene>
<feature type="compositionally biased region" description="Basic and acidic residues" evidence="1">
    <location>
        <begin position="110"/>
        <end position="146"/>
    </location>
</feature>
<sequence>RDVQKRRVDRQTPAAAPDAQGVRVRHPQARVPQQPPAAREERGVRGKSENAARDAPRRGQAIRDPVSHRQQHGQRGHDVRGRRRARAQGGRRRGALGGGRRHARRAGLTRGDRGGNVRSQRDGDRLREGEARRVHPGEVGDFDRVGVRRRAGVARRGDRDDALERRHRRGVHAVGASVDVRPEEQTRGREPRKKFGERGAIRAAVDDRLR</sequence>
<feature type="compositionally biased region" description="Basic and acidic residues" evidence="1">
    <location>
        <begin position="38"/>
        <end position="57"/>
    </location>
</feature>
<keyword evidence="3" id="KW-1185">Reference proteome</keyword>
<dbReference type="GeneID" id="9682726"/>
<feature type="compositionally biased region" description="Basic and acidic residues" evidence="1">
    <location>
        <begin position="155"/>
        <end position="164"/>
    </location>
</feature>
<dbReference type="Proteomes" id="UP000001876">
    <property type="component" value="Unassembled WGS sequence"/>
</dbReference>
<feature type="compositionally biased region" description="Basic and acidic residues" evidence="1">
    <location>
        <begin position="1"/>
        <end position="10"/>
    </location>
</feature>
<name>C1MLV9_MICPC</name>
<accession>C1MLV9</accession>
<evidence type="ECO:0000313" key="2">
    <source>
        <dbReference type="EMBL" id="EEH58478.1"/>
    </source>
</evidence>
<proteinExistence type="predicted"/>
<protein>
    <submittedName>
        <fullName evidence="2">Predicted protein</fullName>
    </submittedName>
</protein>
<feature type="region of interest" description="Disordered" evidence="1">
    <location>
        <begin position="1"/>
        <end position="210"/>
    </location>
</feature>
<feature type="non-terminal residue" evidence="2">
    <location>
        <position position="1"/>
    </location>
</feature>
<feature type="compositionally biased region" description="Basic and acidic residues" evidence="1">
    <location>
        <begin position="180"/>
        <end position="210"/>
    </location>
</feature>
<dbReference type="EMBL" id="GG663737">
    <property type="protein sequence ID" value="EEH58478.1"/>
    <property type="molecule type" value="Genomic_DNA"/>
</dbReference>
<evidence type="ECO:0000256" key="1">
    <source>
        <dbReference type="SAM" id="MobiDB-lite"/>
    </source>
</evidence>
<organism evidence="3">
    <name type="scientific">Micromonas pusilla (strain CCMP1545)</name>
    <name type="common">Picoplanktonic green alga</name>
    <dbReference type="NCBI Taxonomy" id="564608"/>
    <lineage>
        <taxon>Eukaryota</taxon>
        <taxon>Viridiplantae</taxon>
        <taxon>Chlorophyta</taxon>
        <taxon>Mamiellophyceae</taxon>
        <taxon>Mamiellales</taxon>
        <taxon>Mamiellaceae</taxon>
        <taxon>Micromonas</taxon>
    </lineage>
</organism>
<feature type="compositionally biased region" description="Basic residues" evidence="1">
    <location>
        <begin position="69"/>
        <end position="107"/>
    </location>
</feature>
<dbReference type="KEGG" id="mpp:MICPUCDRAFT_46708"/>